<dbReference type="Pfam" id="PF02878">
    <property type="entry name" value="PGM_PMM_I"/>
    <property type="match status" value="1"/>
</dbReference>
<dbReference type="GO" id="GO:0008966">
    <property type="term" value="F:phosphoglucosamine mutase activity"/>
    <property type="evidence" value="ECO:0007669"/>
    <property type="project" value="UniProtKB-EC"/>
</dbReference>
<evidence type="ECO:0000313" key="12">
    <source>
        <dbReference type="EMBL" id="NHN27805.1"/>
    </source>
</evidence>
<dbReference type="InterPro" id="IPR050060">
    <property type="entry name" value="Phosphoglucosamine_mutase"/>
</dbReference>
<comment type="similarity">
    <text evidence="2 7">Belongs to the phosphohexose mutase family.</text>
</comment>
<dbReference type="InterPro" id="IPR005841">
    <property type="entry name" value="Alpha-D-phosphohexomutase_SF"/>
</dbReference>
<sequence length="462" mass="50012">MTLIKSISGIRGTIGGKVGDNLTPVDAVKFASAYGTFLKNNSEKEKLKVVIGRDARISGPMIHNLVQNTLIGLGIDIIDLGLSTTPTVEIAVPLEKADGGIILTASHNPKQWNALKLLNSKGEFLSGNDGAKILEIAETEAFNFSDVDSLGEVTDNSSYMDIHIDEVLGLSLVNADAVKARNFKVVVDGVNSSGGIVIPDLLEQMGVEVVKLYCEPNGHFPHNPEPLKEHLGDICKLVVEEKADLGIVVDPDVDRLAFISNDGEMFGEEYTLVAVADYVLGRTKGNTVSNMSSSRALRDITVKHGGTYQASAVGEVNVVTLMKETNAVIGGEGNGGIIYPESHYGRDSLVGVALFLTHLANLDMTVAQLRASYPQYFMSKNKIELTPQIDVDLILKAMTEKYEKEDISTIDGVKIDFPTEWVHLRKSNTEPIIRIYTEASTQKGADVLAERFVNELKDIAGI</sequence>
<dbReference type="InterPro" id="IPR005844">
    <property type="entry name" value="A-D-PHexomutase_a/b/a-I"/>
</dbReference>
<comment type="caution">
    <text evidence="12">The sequence shown here is derived from an EMBL/GenBank/DDBJ whole genome shotgun (WGS) entry which is preliminary data.</text>
</comment>
<dbReference type="InterPro" id="IPR005845">
    <property type="entry name" value="A-D-PHexomutase_a/b/a-II"/>
</dbReference>
<organism evidence="12 13">
    <name type="scientific">Flavobacterium jejuense</name>
    <dbReference type="NCBI Taxonomy" id="1544455"/>
    <lineage>
        <taxon>Bacteria</taxon>
        <taxon>Pseudomonadati</taxon>
        <taxon>Bacteroidota</taxon>
        <taxon>Flavobacteriia</taxon>
        <taxon>Flavobacteriales</taxon>
        <taxon>Flavobacteriaceae</taxon>
        <taxon>Flavobacterium</taxon>
    </lineage>
</organism>
<proteinExistence type="inferred from homology"/>
<dbReference type="PANTHER" id="PTHR42946:SF1">
    <property type="entry name" value="PHOSPHOGLUCOMUTASE (ALPHA-D-GLUCOSE-1,6-BISPHOSPHATE-DEPENDENT)"/>
    <property type="match status" value="1"/>
</dbReference>
<protein>
    <submittedName>
        <fullName evidence="12">Phosphoglucosamine mutase</fullName>
        <ecNumber evidence="12">5.4.2.10</ecNumber>
    </submittedName>
</protein>
<gene>
    <name evidence="12" type="primary">glmM</name>
    <name evidence="12" type="ORF">FIA58_019175</name>
</gene>
<dbReference type="Pfam" id="PF00408">
    <property type="entry name" value="PGM_PMM_IV"/>
    <property type="match status" value="1"/>
</dbReference>
<dbReference type="Gene3D" id="3.40.120.10">
    <property type="entry name" value="Alpha-D-Glucose-1,6-Bisphosphate, subunit A, domain 3"/>
    <property type="match status" value="3"/>
</dbReference>
<keyword evidence="6 12" id="KW-0413">Isomerase</keyword>
<dbReference type="NCBIfam" id="TIGR03990">
    <property type="entry name" value="Arch_GlmM"/>
    <property type="match status" value="1"/>
</dbReference>
<feature type="domain" description="Alpha-D-phosphohexomutase C-terminal" evidence="8">
    <location>
        <begin position="399"/>
        <end position="454"/>
    </location>
</feature>
<evidence type="ECO:0000256" key="3">
    <source>
        <dbReference type="ARBA" id="ARBA00022553"/>
    </source>
</evidence>
<evidence type="ECO:0000256" key="6">
    <source>
        <dbReference type="ARBA" id="ARBA00023235"/>
    </source>
</evidence>
<reference evidence="12" key="1">
    <citation type="submission" date="2019-05" db="EMBL/GenBank/DDBJ databases">
        <authorList>
            <person name="Lianzixin W."/>
        </authorList>
    </citation>
    <scope>NUCLEOTIDE SEQUENCE</scope>
    <source>
        <strain evidence="12">EC11</strain>
    </source>
</reference>
<dbReference type="InterPro" id="IPR016055">
    <property type="entry name" value="A-D-PHexomutase_a/b/a-I/II/III"/>
</dbReference>
<dbReference type="EC" id="5.4.2.10" evidence="12"/>
<comment type="cofactor">
    <cofactor evidence="1">
        <name>Mg(2+)</name>
        <dbReference type="ChEBI" id="CHEBI:18420"/>
    </cofactor>
</comment>
<dbReference type="PANTHER" id="PTHR42946">
    <property type="entry name" value="PHOSPHOHEXOSE MUTASE"/>
    <property type="match status" value="1"/>
</dbReference>
<evidence type="ECO:0000259" key="8">
    <source>
        <dbReference type="Pfam" id="PF00408"/>
    </source>
</evidence>
<name>A0ABX0IX49_9FLAO</name>
<dbReference type="PRINTS" id="PR00509">
    <property type="entry name" value="PGMPMM"/>
</dbReference>
<dbReference type="Pfam" id="PF02879">
    <property type="entry name" value="PGM_PMM_II"/>
    <property type="match status" value="1"/>
</dbReference>
<evidence type="ECO:0000256" key="2">
    <source>
        <dbReference type="ARBA" id="ARBA00010231"/>
    </source>
</evidence>
<feature type="domain" description="Alpha-D-phosphohexomutase alpha/beta/alpha" evidence="10">
    <location>
        <begin position="172"/>
        <end position="263"/>
    </location>
</feature>
<keyword evidence="4 7" id="KW-0479">Metal-binding</keyword>
<dbReference type="Pfam" id="PF02880">
    <property type="entry name" value="PGM_PMM_III"/>
    <property type="match status" value="1"/>
</dbReference>
<dbReference type="InterPro" id="IPR016066">
    <property type="entry name" value="A-D-PHexomutase_CS"/>
</dbReference>
<evidence type="ECO:0000259" key="10">
    <source>
        <dbReference type="Pfam" id="PF02879"/>
    </source>
</evidence>
<dbReference type="InterPro" id="IPR005843">
    <property type="entry name" value="A-D-PHexomutase_C"/>
</dbReference>
<dbReference type="InterPro" id="IPR036900">
    <property type="entry name" value="A-D-PHexomutase_C_sf"/>
</dbReference>
<evidence type="ECO:0000259" key="11">
    <source>
        <dbReference type="Pfam" id="PF02880"/>
    </source>
</evidence>
<evidence type="ECO:0000256" key="7">
    <source>
        <dbReference type="RuleBase" id="RU004326"/>
    </source>
</evidence>
<reference evidence="12" key="2">
    <citation type="submission" date="2020-02" db="EMBL/GenBank/DDBJ databases">
        <title>Flavobacterium profundi sp. nov., isolated from a deep-sea seamount.</title>
        <authorList>
            <person name="Zhang D.-C."/>
        </authorList>
    </citation>
    <scope>NUCLEOTIDE SEQUENCE</scope>
    <source>
        <strain evidence="12">EC11</strain>
    </source>
</reference>
<dbReference type="SUPFAM" id="SSF55957">
    <property type="entry name" value="Phosphoglucomutase, C-terminal domain"/>
    <property type="match status" value="1"/>
</dbReference>
<dbReference type="InterPro" id="IPR005846">
    <property type="entry name" value="A-D-PHexomutase_a/b/a-III"/>
</dbReference>
<evidence type="ECO:0000256" key="5">
    <source>
        <dbReference type="ARBA" id="ARBA00022842"/>
    </source>
</evidence>
<dbReference type="RefSeq" id="WP_140964314.1">
    <property type="nucleotide sequence ID" value="NZ_VEVQ02000018.1"/>
</dbReference>
<dbReference type="Gene3D" id="3.30.310.50">
    <property type="entry name" value="Alpha-D-phosphohexomutase, C-terminal domain"/>
    <property type="match status" value="1"/>
</dbReference>
<dbReference type="SUPFAM" id="SSF53738">
    <property type="entry name" value="Phosphoglucomutase, first 3 domains"/>
    <property type="match status" value="3"/>
</dbReference>
<dbReference type="PROSITE" id="PS00710">
    <property type="entry name" value="PGM_PMM"/>
    <property type="match status" value="1"/>
</dbReference>
<dbReference type="EMBL" id="VEVQ02000018">
    <property type="protein sequence ID" value="NHN27805.1"/>
    <property type="molecule type" value="Genomic_DNA"/>
</dbReference>
<accession>A0ABX0IX49</accession>
<keyword evidence="3" id="KW-0597">Phosphoprotein</keyword>
<evidence type="ECO:0000256" key="4">
    <source>
        <dbReference type="ARBA" id="ARBA00022723"/>
    </source>
</evidence>
<keyword evidence="5 7" id="KW-0460">Magnesium</keyword>
<evidence type="ECO:0000256" key="1">
    <source>
        <dbReference type="ARBA" id="ARBA00001946"/>
    </source>
</evidence>
<feature type="domain" description="Alpha-D-phosphohexomutase alpha/beta/alpha" evidence="9">
    <location>
        <begin position="8"/>
        <end position="142"/>
    </location>
</feature>
<evidence type="ECO:0000313" key="13">
    <source>
        <dbReference type="Proteomes" id="UP000817854"/>
    </source>
</evidence>
<feature type="domain" description="Alpha-D-phosphohexomutase alpha/beta/alpha" evidence="11">
    <location>
        <begin position="270"/>
        <end position="376"/>
    </location>
</feature>
<dbReference type="Proteomes" id="UP000817854">
    <property type="component" value="Unassembled WGS sequence"/>
</dbReference>
<evidence type="ECO:0000259" key="9">
    <source>
        <dbReference type="Pfam" id="PF02878"/>
    </source>
</evidence>
<dbReference type="InterPro" id="IPR024086">
    <property type="entry name" value="GlmM_arc-type"/>
</dbReference>
<keyword evidence="13" id="KW-1185">Reference proteome</keyword>